<evidence type="ECO:0000313" key="2">
    <source>
        <dbReference type="EMBL" id="AUF82146.1"/>
    </source>
</evidence>
<protein>
    <submittedName>
        <fullName evidence="2">Uncharacterized protein</fullName>
    </submittedName>
</protein>
<evidence type="ECO:0000313" key="3">
    <source>
        <dbReference type="Proteomes" id="UP000244773"/>
    </source>
</evidence>
<gene>
    <name evidence="2" type="ORF">TetV_054</name>
</gene>
<reference evidence="2" key="1">
    <citation type="journal article" date="2018" name="Virology">
        <title>A giant virus infecting green algae encodes key fermentation genes.</title>
        <authorList>
            <person name="Schvarcz C.R."/>
            <person name="Steward G.F."/>
        </authorList>
    </citation>
    <scope>NUCLEOTIDE SEQUENCE [LARGE SCALE GENOMIC DNA]</scope>
</reference>
<dbReference type="Proteomes" id="UP000244773">
    <property type="component" value="Segment"/>
</dbReference>
<name>A0A2P0VMN4_9VIRU</name>
<dbReference type="EMBL" id="KY322437">
    <property type="protein sequence ID" value="AUF82146.1"/>
    <property type="molecule type" value="Genomic_DNA"/>
</dbReference>
<keyword evidence="3" id="KW-1185">Reference proteome</keyword>
<accession>A0A2P0VMN4</accession>
<keyword evidence="1" id="KW-0812">Transmembrane</keyword>
<organism evidence="2">
    <name type="scientific">Tetraselmis virus 1</name>
    <dbReference type="NCBI Taxonomy" id="2060617"/>
    <lineage>
        <taxon>Viruses</taxon>
        <taxon>Varidnaviria</taxon>
        <taxon>Bamfordvirae</taxon>
        <taxon>Nucleocytoviricota</taxon>
        <taxon>Megaviricetes</taxon>
        <taxon>Imitervirales</taxon>
        <taxon>Allomimiviridae</taxon>
        <taxon>Oceanusvirus</taxon>
        <taxon>Oceanusvirus kaneohense</taxon>
    </lineage>
</organism>
<sequence>MTPVSTVRGFAILLLATASEHFYKNKSSEPLQLSSDYVLEEDDQLIPDVASEPEYYPDKYALFYQISNIDNLFKIINVLVMLLAIIRFIMKRFNNTEKRVAYESKLTIIHLQQQLEEVKRNFNATVQEKNNQISTLVDQNTILNDQLKQRDTELFQLSIDIEKIQSELQENKKTLAEKTSDFDCVPVLLEEKLNLASQCKILSERANMFENMYYRKCDYETRIKNSLQHKDLIIQDLKRFILDKGHKVPRIK</sequence>
<keyword evidence="1" id="KW-0472">Membrane</keyword>
<feature type="transmembrane region" description="Helical" evidence="1">
    <location>
        <begin position="72"/>
        <end position="90"/>
    </location>
</feature>
<evidence type="ECO:0000256" key="1">
    <source>
        <dbReference type="SAM" id="Phobius"/>
    </source>
</evidence>
<proteinExistence type="predicted"/>
<keyword evidence="1" id="KW-1133">Transmembrane helix</keyword>